<name>A0A379AA84_ENTAG</name>
<accession>A0A379AA84</accession>
<dbReference type="EMBL" id="UGSO01000001">
    <property type="protein sequence ID" value="SUB14813.1"/>
    <property type="molecule type" value="Genomic_DNA"/>
</dbReference>
<proteinExistence type="predicted"/>
<sequence>MTSDMLREYPGLSVNLVTGVPAPDLIADGLDLVIRVGALKDSSLFSRRLGCDADGGVRRKKLSGAAWYAGEAG</sequence>
<gene>
    <name evidence="1" type="ORF">NCTC9381_00671</name>
</gene>
<dbReference type="AlphaFoldDB" id="A0A379AA84"/>
<dbReference type="Proteomes" id="UP000254640">
    <property type="component" value="Unassembled WGS sequence"/>
</dbReference>
<protein>
    <submittedName>
        <fullName evidence="1">Transcriptional regulator</fullName>
    </submittedName>
</protein>
<dbReference type="Gene3D" id="3.40.190.10">
    <property type="entry name" value="Periplasmic binding protein-like II"/>
    <property type="match status" value="1"/>
</dbReference>
<dbReference type="SUPFAM" id="SSF53850">
    <property type="entry name" value="Periplasmic binding protein-like II"/>
    <property type="match status" value="1"/>
</dbReference>
<keyword evidence="2" id="KW-1185">Reference proteome</keyword>
<organism evidence="1 2">
    <name type="scientific">Enterobacter agglomerans</name>
    <name type="common">Erwinia herbicola</name>
    <name type="synonym">Pantoea agglomerans</name>
    <dbReference type="NCBI Taxonomy" id="549"/>
    <lineage>
        <taxon>Bacteria</taxon>
        <taxon>Pseudomonadati</taxon>
        <taxon>Pseudomonadota</taxon>
        <taxon>Gammaproteobacteria</taxon>
        <taxon>Enterobacterales</taxon>
        <taxon>Erwiniaceae</taxon>
        <taxon>Pantoea</taxon>
        <taxon>Pantoea agglomerans group</taxon>
    </lineage>
</organism>
<evidence type="ECO:0000313" key="1">
    <source>
        <dbReference type="EMBL" id="SUB14813.1"/>
    </source>
</evidence>
<reference evidence="1 2" key="1">
    <citation type="submission" date="2018-06" db="EMBL/GenBank/DDBJ databases">
        <authorList>
            <consortium name="Pathogen Informatics"/>
            <person name="Doyle S."/>
        </authorList>
    </citation>
    <scope>NUCLEOTIDE SEQUENCE [LARGE SCALE GENOMIC DNA]</scope>
    <source>
        <strain evidence="1 2">NCTC9381</strain>
    </source>
</reference>
<evidence type="ECO:0000313" key="2">
    <source>
        <dbReference type="Proteomes" id="UP000254640"/>
    </source>
</evidence>